<dbReference type="GO" id="GO:0016491">
    <property type="term" value="F:oxidoreductase activity"/>
    <property type="evidence" value="ECO:0007669"/>
    <property type="project" value="InterPro"/>
</dbReference>
<dbReference type="InterPro" id="IPR020471">
    <property type="entry name" value="AKR"/>
</dbReference>
<evidence type="ECO:0000313" key="2">
    <source>
        <dbReference type="EMBL" id="KXS21683.1"/>
    </source>
</evidence>
<organism evidence="2 3">
    <name type="scientific">Gonapodya prolifera (strain JEL478)</name>
    <name type="common">Monoblepharis prolifera</name>
    <dbReference type="NCBI Taxonomy" id="1344416"/>
    <lineage>
        <taxon>Eukaryota</taxon>
        <taxon>Fungi</taxon>
        <taxon>Fungi incertae sedis</taxon>
        <taxon>Chytridiomycota</taxon>
        <taxon>Chytridiomycota incertae sedis</taxon>
        <taxon>Monoblepharidomycetes</taxon>
        <taxon>Monoblepharidales</taxon>
        <taxon>Gonapodyaceae</taxon>
        <taxon>Gonapodya</taxon>
    </lineage>
</organism>
<keyword evidence="3" id="KW-1185">Reference proteome</keyword>
<accession>A0A139AYP6</accession>
<gene>
    <name evidence="2" type="ORF">M427DRAFT_276267</name>
</gene>
<dbReference type="OrthoDB" id="5357513at2759"/>
<dbReference type="OMA" id="ITYQAYW"/>
<evidence type="ECO:0000313" key="3">
    <source>
        <dbReference type="Proteomes" id="UP000070544"/>
    </source>
</evidence>
<name>A0A139AYP6_GONPJ</name>
<dbReference type="AlphaFoldDB" id="A0A139AYP6"/>
<reference evidence="2 3" key="1">
    <citation type="journal article" date="2015" name="Genome Biol. Evol.">
        <title>Phylogenomic analyses indicate that early fungi evolved digesting cell walls of algal ancestors of land plants.</title>
        <authorList>
            <person name="Chang Y."/>
            <person name="Wang S."/>
            <person name="Sekimoto S."/>
            <person name="Aerts A.L."/>
            <person name="Choi C."/>
            <person name="Clum A."/>
            <person name="LaButti K.M."/>
            <person name="Lindquist E.A."/>
            <person name="Yee Ngan C."/>
            <person name="Ohm R.A."/>
            <person name="Salamov A.A."/>
            <person name="Grigoriev I.V."/>
            <person name="Spatafora J.W."/>
            <person name="Berbee M.L."/>
        </authorList>
    </citation>
    <scope>NUCLEOTIDE SEQUENCE [LARGE SCALE GENOMIC DNA]</scope>
    <source>
        <strain evidence="2 3">JEL478</strain>
    </source>
</reference>
<dbReference type="EMBL" id="KQ965732">
    <property type="protein sequence ID" value="KXS21683.1"/>
    <property type="molecule type" value="Genomic_DNA"/>
</dbReference>
<dbReference type="PANTHER" id="PTHR43827:SF8">
    <property type="entry name" value="ALDO_KETO REDUCTASE FAMILY PROTEIN"/>
    <property type="match status" value="1"/>
</dbReference>
<feature type="domain" description="NADP-dependent oxidoreductase" evidence="1">
    <location>
        <begin position="32"/>
        <end position="279"/>
    </location>
</feature>
<dbReference type="CDD" id="cd19071">
    <property type="entry name" value="AKR_AKR1-5-like"/>
    <property type="match status" value="1"/>
</dbReference>
<dbReference type="InterPro" id="IPR023210">
    <property type="entry name" value="NADP_OxRdtase_dom"/>
</dbReference>
<protein>
    <submittedName>
        <fullName evidence="2">Aldo/keto reductase</fullName>
    </submittedName>
</protein>
<dbReference type="InterPro" id="IPR036812">
    <property type="entry name" value="NAD(P)_OxRdtase_dom_sf"/>
</dbReference>
<dbReference type="Gene3D" id="3.20.20.100">
    <property type="entry name" value="NADP-dependent oxidoreductase domain"/>
    <property type="match status" value="1"/>
</dbReference>
<dbReference type="SUPFAM" id="SSF51430">
    <property type="entry name" value="NAD(P)-linked oxidoreductase"/>
    <property type="match status" value="1"/>
</dbReference>
<sequence length="303" mass="34223">MTSDREAMPSKYTHFTTNAGVRMPRIVYGTAWKKERTTDLVVKAVLSGFRGIDTACQPKHYSENLVGAALALLQERHGVKREDLFIQTKFTPLSGQDPNQIPYDKSSALPDQVRQSIQKSLSNLRTTYIDSLLLHSPLPTHEQTMVAWRVLEAHVKDKIIRQIGVSNMYDIGQLEKLWDEADVKPSVVQNRFVPTFGYDTKIRAFCATHNISYQSFWTLTGNPHLLSSPAVQSATRAHSNSVNTPEHTLFKYLIQTHPYFVPLTGTTNEKHMKEDLSVLRELDSGDCLTEKEVVAIRVLIDGN</sequence>
<proteinExistence type="predicted"/>
<dbReference type="PANTHER" id="PTHR43827">
    <property type="entry name" value="2,5-DIKETO-D-GLUCONIC ACID REDUCTASE"/>
    <property type="match status" value="1"/>
</dbReference>
<dbReference type="Proteomes" id="UP000070544">
    <property type="component" value="Unassembled WGS sequence"/>
</dbReference>
<dbReference type="STRING" id="1344416.A0A139AYP6"/>
<dbReference type="Pfam" id="PF00248">
    <property type="entry name" value="Aldo_ket_red"/>
    <property type="match status" value="1"/>
</dbReference>
<evidence type="ECO:0000259" key="1">
    <source>
        <dbReference type="Pfam" id="PF00248"/>
    </source>
</evidence>